<dbReference type="InterPro" id="IPR003961">
    <property type="entry name" value="FN3_dom"/>
</dbReference>
<feature type="domain" description="Fibronectin type-III" evidence="3">
    <location>
        <begin position="202"/>
        <end position="297"/>
    </location>
</feature>
<dbReference type="SMART" id="SM00060">
    <property type="entry name" value="FN3"/>
    <property type="match status" value="3"/>
</dbReference>
<dbReference type="AlphaFoldDB" id="A0AAV4U265"/>
<dbReference type="InterPro" id="IPR036116">
    <property type="entry name" value="FN3_sf"/>
</dbReference>
<dbReference type="InterPro" id="IPR050991">
    <property type="entry name" value="ECM_Regulatory_Proteins"/>
</dbReference>
<evidence type="ECO:0000256" key="2">
    <source>
        <dbReference type="SAM" id="MobiDB-lite"/>
    </source>
</evidence>
<feature type="compositionally biased region" description="Polar residues" evidence="2">
    <location>
        <begin position="497"/>
        <end position="509"/>
    </location>
</feature>
<evidence type="ECO:0000259" key="3">
    <source>
        <dbReference type="PROSITE" id="PS50853"/>
    </source>
</evidence>
<name>A0AAV4U265_CAEEX</name>
<proteinExistence type="predicted"/>
<keyword evidence="5" id="KW-1185">Reference proteome</keyword>
<dbReference type="PANTHER" id="PTHR46708">
    <property type="entry name" value="TENASCIN"/>
    <property type="match status" value="1"/>
</dbReference>
<organism evidence="4 5">
    <name type="scientific">Caerostris extrusa</name>
    <name type="common">Bark spider</name>
    <name type="synonym">Caerostris bankana</name>
    <dbReference type="NCBI Taxonomy" id="172846"/>
    <lineage>
        <taxon>Eukaryota</taxon>
        <taxon>Metazoa</taxon>
        <taxon>Ecdysozoa</taxon>
        <taxon>Arthropoda</taxon>
        <taxon>Chelicerata</taxon>
        <taxon>Arachnida</taxon>
        <taxon>Araneae</taxon>
        <taxon>Araneomorphae</taxon>
        <taxon>Entelegynae</taxon>
        <taxon>Araneoidea</taxon>
        <taxon>Araneidae</taxon>
        <taxon>Caerostris</taxon>
    </lineage>
</organism>
<protein>
    <submittedName>
        <fullName evidence="4">Tyrosine-protein phosphatase 10D</fullName>
    </submittedName>
</protein>
<dbReference type="SUPFAM" id="SSF49265">
    <property type="entry name" value="Fibronectin type III"/>
    <property type="match status" value="2"/>
</dbReference>
<comment type="caution">
    <text evidence="4">The sequence shown here is derived from an EMBL/GenBank/DDBJ whole genome shotgun (WGS) entry which is preliminary data.</text>
</comment>
<dbReference type="PANTHER" id="PTHR46708:SF2">
    <property type="entry name" value="FIBRONECTIN TYPE-III DOMAIN-CONTAINING PROTEIN"/>
    <property type="match status" value="1"/>
</dbReference>
<evidence type="ECO:0000313" key="4">
    <source>
        <dbReference type="EMBL" id="GIY51840.1"/>
    </source>
</evidence>
<dbReference type="EMBL" id="BPLR01012168">
    <property type="protein sequence ID" value="GIY51840.1"/>
    <property type="molecule type" value="Genomic_DNA"/>
</dbReference>
<sequence length="509" mass="56839">MNENLEALGMYDMCSKYEQTTGDIGIYDVCRGSELKFRIPKEAAASGPGVYRVSYGPSSGFPASNFTVDSSLINQLITISDVLPGTLYTFHLYFSNATLHDKLIWSSDLPTKPERDRDGGKVAEATWDSPKLGGQTGFKLSLVPLSEKDEATARNNYINHLTPFLLRDLTPGASYEVKLFSVFHGQDSSVFVATNFTTKPNTPGRFIVWFRNETTLLVLWQPPYPSGVFDKYRVSISPEDALQSELFVDKERDPPGPAQAAFYGLVPGRNYNISVQTVSDVQISEPTRAQYRTVPLPPVNVTYDPSRLASFLVRCPDEERVVTFDEELEPGQTYEVVVKTVSGNVASWPVTANITTRPLPCENNERHLRARGRNLCEMGASDQQHAGFIQGEVQRHGGLQQRGQLAGGEEHKHQPDVLTSGKELFYQRVRCQQKDLQRTHGRLPAHHKYTSNPFLPVRKALPMTLSFKDLNSLAWRNSSLDFELENLGLKPKKKTHTQSSPNTSGNGRP</sequence>
<evidence type="ECO:0000313" key="5">
    <source>
        <dbReference type="Proteomes" id="UP001054945"/>
    </source>
</evidence>
<dbReference type="InterPro" id="IPR013783">
    <property type="entry name" value="Ig-like_fold"/>
</dbReference>
<feature type="region of interest" description="Disordered" evidence="2">
    <location>
        <begin position="489"/>
        <end position="509"/>
    </location>
</feature>
<dbReference type="Gene3D" id="2.60.40.10">
    <property type="entry name" value="Immunoglobulins"/>
    <property type="match status" value="3"/>
</dbReference>
<reference evidence="4 5" key="1">
    <citation type="submission" date="2021-06" db="EMBL/GenBank/DDBJ databases">
        <title>Caerostris extrusa draft genome.</title>
        <authorList>
            <person name="Kono N."/>
            <person name="Arakawa K."/>
        </authorList>
    </citation>
    <scope>NUCLEOTIDE SEQUENCE [LARGE SCALE GENOMIC DNA]</scope>
</reference>
<dbReference type="CDD" id="cd00063">
    <property type="entry name" value="FN3"/>
    <property type="match status" value="2"/>
</dbReference>
<dbReference type="Proteomes" id="UP001054945">
    <property type="component" value="Unassembled WGS sequence"/>
</dbReference>
<dbReference type="PROSITE" id="PS50853">
    <property type="entry name" value="FN3"/>
    <property type="match status" value="2"/>
</dbReference>
<accession>A0AAV4U265</accession>
<evidence type="ECO:0000256" key="1">
    <source>
        <dbReference type="ARBA" id="ARBA00022737"/>
    </source>
</evidence>
<feature type="domain" description="Fibronectin type-III" evidence="3">
    <location>
        <begin position="109"/>
        <end position="201"/>
    </location>
</feature>
<keyword evidence="1" id="KW-0677">Repeat</keyword>
<dbReference type="Pfam" id="PF00041">
    <property type="entry name" value="fn3"/>
    <property type="match status" value="1"/>
</dbReference>
<gene>
    <name evidence="4" type="primary">Ptp10D</name>
    <name evidence="4" type="ORF">CEXT_101181</name>
</gene>